<dbReference type="Gene3D" id="3.30.559.30">
    <property type="entry name" value="Nonribosomal peptide synthetase, condensation domain"/>
    <property type="match status" value="1"/>
</dbReference>
<dbReference type="EMBL" id="CP106793">
    <property type="protein sequence ID" value="UXY17811.1"/>
    <property type="molecule type" value="Genomic_DNA"/>
</dbReference>
<gene>
    <name evidence="1" type="ORF">N8I84_02960</name>
</gene>
<evidence type="ECO:0000313" key="1">
    <source>
        <dbReference type="EMBL" id="UXY17811.1"/>
    </source>
</evidence>
<sequence length="74" mass="7865">MITLAPCATGTAKFDATPAVDETPGGGFDGHLEHHAALCDEAAARRVVEDYLGMLDEVVRDPDHRVVVYRVAGS</sequence>
<keyword evidence="2" id="KW-1185">Reference proteome</keyword>
<dbReference type="RefSeq" id="WP_263227893.1">
    <property type="nucleotide sequence ID" value="NZ_CP106793.1"/>
</dbReference>
<dbReference type="Proteomes" id="UP001061298">
    <property type="component" value="Chromosome"/>
</dbReference>
<reference evidence="1" key="1">
    <citation type="submission" date="2022-10" db="EMBL/GenBank/DDBJ databases">
        <authorList>
            <person name="Mo P."/>
        </authorList>
    </citation>
    <scope>NUCLEOTIDE SEQUENCE</scope>
    <source>
        <strain evidence="1">HUAS 13-4</strain>
    </source>
</reference>
<proteinExistence type="predicted"/>
<organism evidence="1 2">
    <name type="scientific">Streptomyces cynarae</name>
    <dbReference type="NCBI Taxonomy" id="2981134"/>
    <lineage>
        <taxon>Bacteria</taxon>
        <taxon>Bacillati</taxon>
        <taxon>Actinomycetota</taxon>
        <taxon>Actinomycetes</taxon>
        <taxon>Kitasatosporales</taxon>
        <taxon>Streptomycetaceae</taxon>
        <taxon>Streptomyces</taxon>
    </lineage>
</organism>
<evidence type="ECO:0000313" key="2">
    <source>
        <dbReference type="Proteomes" id="UP001061298"/>
    </source>
</evidence>
<protein>
    <submittedName>
        <fullName evidence="1">Uncharacterized protein</fullName>
    </submittedName>
</protein>
<accession>A0ABY6DXQ8</accession>
<name>A0ABY6DXQ8_9ACTN</name>